<keyword evidence="3 7" id="KW-0812">Transmembrane</keyword>
<evidence type="ECO:0000256" key="4">
    <source>
        <dbReference type="ARBA" id="ARBA00022801"/>
    </source>
</evidence>
<feature type="transmembrane region" description="Helical" evidence="7">
    <location>
        <begin position="72"/>
        <end position="90"/>
    </location>
</feature>
<evidence type="ECO:0000313" key="9">
    <source>
        <dbReference type="EMBL" id="MBP2623826.1"/>
    </source>
</evidence>
<dbReference type="Proteomes" id="UP001519296">
    <property type="component" value="Unassembled WGS sequence"/>
</dbReference>
<sequence>MFLVRGQDYSSGQTLVDFGAVWGRLIQYSPQQLWRLFSAIFVHIGLEHFVLNCLTLYFLGQEVEQVFGSRNFFLLYLMSGLMGNIFVLLFTPEVVAAGASTALFGLFSALALLSYVAKTPYIKQLGQRYLPLLVLNLIMSFLPGVSLAGHLGGLLGGLLAAFILPLKVEPTTFNKEQRLVALVLYLLLAVLLTGTALALGSGS</sequence>
<evidence type="ECO:0000313" key="10">
    <source>
        <dbReference type="Proteomes" id="UP001519296"/>
    </source>
</evidence>
<dbReference type="GO" id="GO:0008233">
    <property type="term" value="F:peptidase activity"/>
    <property type="evidence" value="ECO:0007669"/>
    <property type="project" value="UniProtKB-KW"/>
</dbReference>
<keyword evidence="4" id="KW-0378">Hydrolase</keyword>
<keyword evidence="5 7" id="KW-1133">Transmembrane helix</keyword>
<accession>A0ABS5B553</accession>
<dbReference type="InterPro" id="IPR022764">
    <property type="entry name" value="Peptidase_S54_rhomboid_dom"/>
</dbReference>
<dbReference type="PANTHER" id="PTHR43731">
    <property type="entry name" value="RHOMBOID PROTEASE"/>
    <property type="match status" value="1"/>
</dbReference>
<dbReference type="InterPro" id="IPR050925">
    <property type="entry name" value="Rhomboid_protease_S54"/>
</dbReference>
<comment type="similarity">
    <text evidence="2">Belongs to the peptidase S54 family.</text>
</comment>
<proteinExistence type="inferred from homology"/>
<dbReference type="Gene3D" id="1.20.1540.10">
    <property type="entry name" value="Rhomboid-like"/>
    <property type="match status" value="1"/>
</dbReference>
<dbReference type="GO" id="GO:0006508">
    <property type="term" value="P:proteolysis"/>
    <property type="evidence" value="ECO:0007669"/>
    <property type="project" value="UniProtKB-KW"/>
</dbReference>
<feature type="domain" description="Peptidase S54 rhomboid" evidence="8">
    <location>
        <begin position="31"/>
        <end position="164"/>
    </location>
</feature>
<evidence type="ECO:0000256" key="3">
    <source>
        <dbReference type="ARBA" id="ARBA00022692"/>
    </source>
</evidence>
<gene>
    <name evidence="9" type="ORF">C4K46_07720</name>
</gene>
<dbReference type="PANTHER" id="PTHR43731:SF14">
    <property type="entry name" value="PRESENILIN-ASSOCIATED RHOMBOID-LIKE PROTEIN, MITOCHONDRIAL"/>
    <property type="match status" value="1"/>
</dbReference>
<dbReference type="SUPFAM" id="SSF144091">
    <property type="entry name" value="Rhomboid-like"/>
    <property type="match status" value="1"/>
</dbReference>
<dbReference type="EMBL" id="PRDG01000004">
    <property type="protein sequence ID" value="MBP2623826.1"/>
    <property type="molecule type" value="Genomic_DNA"/>
</dbReference>
<name>A0ABS5B553_9STRE</name>
<keyword evidence="6 7" id="KW-0472">Membrane</keyword>
<comment type="subcellular location">
    <subcellularLocation>
        <location evidence="1">Membrane</location>
        <topology evidence="1">Multi-pass membrane protein</topology>
    </subcellularLocation>
</comment>
<dbReference type="InterPro" id="IPR035952">
    <property type="entry name" value="Rhomboid-like_sf"/>
</dbReference>
<keyword evidence="9" id="KW-0645">Protease</keyword>
<organism evidence="9 10">
    <name type="scientific">Streptococcus oricebi</name>
    <dbReference type="NCBI Taxonomy" id="1547447"/>
    <lineage>
        <taxon>Bacteria</taxon>
        <taxon>Bacillati</taxon>
        <taxon>Bacillota</taxon>
        <taxon>Bacilli</taxon>
        <taxon>Lactobacillales</taxon>
        <taxon>Streptococcaceae</taxon>
        <taxon>Streptococcus</taxon>
    </lineage>
</organism>
<evidence type="ECO:0000256" key="2">
    <source>
        <dbReference type="ARBA" id="ARBA00009045"/>
    </source>
</evidence>
<feature type="transmembrane region" description="Helical" evidence="7">
    <location>
        <begin position="151"/>
        <end position="168"/>
    </location>
</feature>
<reference evidence="9 10" key="1">
    <citation type="submission" date="2018-02" db="EMBL/GenBank/DDBJ databases">
        <title>Draft genome sequence of Streptococcus oricebi CCUG 70868T type strain.</title>
        <authorList>
            <person name="Mendez V."/>
            <person name="Salva-Serra F."/>
            <person name="Jaen-Luchoro D."/>
            <person name="Gonzales-Siles L."/>
            <person name="Karlsson R."/>
            <person name="Engstrom-Jakobsson H."/>
            <person name="Busquets A."/>
            <person name="Gomila M."/>
            <person name="Pineiro-Iglesias B."/>
            <person name="Bennasar-Figueras A."/>
            <person name="Seeger M."/>
            <person name="Moore E."/>
        </authorList>
    </citation>
    <scope>NUCLEOTIDE SEQUENCE [LARGE SCALE GENOMIC DNA]</scope>
    <source>
        <strain evidence="9 10">CCUG 70868</strain>
    </source>
</reference>
<protein>
    <submittedName>
        <fullName evidence="9">Rhomboid family intramembrane serine protease</fullName>
    </submittedName>
</protein>
<evidence type="ECO:0000259" key="8">
    <source>
        <dbReference type="Pfam" id="PF01694"/>
    </source>
</evidence>
<evidence type="ECO:0000256" key="7">
    <source>
        <dbReference type="SAM" id="Phobius"/>
    </source>
</evidence>
<evidence type="ECO:0000256" key="5">
    <source>
        <dbReference type="ARBA" id="ARBA00022989"/>
    </source>
</evidence>
<comment type="caution">
    <text evidence="9">The sequence shown here is derived from an EMBL/GenBank/DDBJ whole genome shotgun (WGS) entry which is preliminary data.</text>
</comment>
<feature type="transmembrane region" description="Helical" evidence="7">
    <location>
        <begin position="36"/>
        <end position="60"/>
    </location>
</feature>
<feature type="transmembrane region" description="Helical" evidence="7">
    <location>
        <begin position="180"/>
        <end position="200"/>
    </location>
</feature>
<keyword evidence="10" id="KW-1185">Reference proteome</keyword>
<evidence type="ECO:0000256" key="6">
    <source>
        <dbReference type="ARBA" id="ARBA00023136"/>
    </source>
</evidence>
<dbReference type="Pfam" id="PF01694">
    <property type="entry name" value="Rhomboid"/>
    <property type="match status" value="1"/>
</dbReference>
<feature type="transmembrane region" description="Helical" evidence="7">
    <location>
        <begin position="96"/>
        <end position="117"/>
    </location>
</feature>
<evidence type="ECO:0000256" key="1">
    <source>
        <dbReference type="ARBA" id="ARBA00004141"/>
    </source>
</evidence>